<evidence type="ECO:0000256" key="7">
    <source>
        <dbReference type="SAM" id="Phobius"/>
    </source>
</evidence>
<keyword evidence="5 9" id="KW-0012">Acyltransferase</keyword>
<gene>
    <name evidence="9" type="ORF">G2W53_013040</name>
</gene>
<feature type="transmembrane region" description="Helical" evidence="7">
    <location>
        <begin position="193"/>
        <end position="210"/>
    </location>
</feature>
<keyword evidence="10" id="KW-1185">Reference proteome</keyword>
<dbReference type="PANTHER" id="PTHR31650:SF1">
    <property type="entry name" value="WAX ESTER SYNTHASE_DIACYLGLYCEROL ACYLTRANSFERASE 4-RELATED"/>
    <property type="match status" value="1"/>
</dbReference>
<evidence type="ECO:0000313" key="9">
    <source>
        <dbReference type="EMBL" id="KAF7830707.1"/>
    </source>
</evidence>
<evidence type="ECO:0000256" key="1">
    <source>
        <dbReference type="ARBA" id="ARBA00004771"/>
    </source>
</evidence>
<keyword evidence="4 9" id="KW-0808">Transferase</keyword>
<evidence type="ECO:0000313" key="10">
    <source>
        <dbReference type="Proteomes" id="UP000634136"/>
    </source>
</evidence>
<dbReference type="Gene3D" id="3.30.559.10">
    <property type="entry name" value="Chloramphenicol acetyltransferase-like domain"/>
    <property type="match status" value="1"/>
</dbReference>
<dbReference type="EMBL" id="JAAIUW010000005">
    <property type="protein sequence ID" value="KAF7830707.1"/>
    <property type="molecule type" value="Genomic_DNA"/>
</dbReference>
<evidence type="ECO:0000256" key="5">
    <source>
        <dbReference type="ARBA" id="ARBA00023315"/>
    </source>
</evidence>
<dbReference type="PANTHER" id="PTHR31650">
    <property type="entry name" value="O-ACYLTRANSFERASE (WSD1-LIKE) FAMILY PROTEIN"/>
    <property type="match status" value="1"/>
</dbReference>
<comment type="catalytic activity">
    <reaction evidence="6">
        <text>an acyl-CoA + a 1,2-diacyl-sn-glycerol = a triacyl-sn-glycerol + CoA</text>
        <dbReference type="Rhea" id="RHEA:10868"/>
        <dbReference type="ChEBI" id="CHEBI:17815"/>
        <dbReference type="ChEBI" id="CHEBI:57287"/>
        <dbReference type="ChEBI" id="CHEBI:58342"/>
        <dbReference type="ChEBI" id="CHEBI:64615"/>
        <dbReference type="EC" id="2.3.1.20"/>
    </reaction>
</comment>
<dbReference type="GO" id="GO:0019432">
    <property type="term" value="P:triglyceride biosynthetic process"/>
    <property type="evidence" value="ECO:0007669"/>
    <property type="project" value="UniProtKB-UniPathway"/>
</dbReference>
<comment type="pathway">
    <text evidence="1">Glycerolipid metabolism; triacylglycerol biosynthesis.</text>
</comment>
<dbReference type="Proteomes" id="UP000634136">
    <property type="component" value="Unassembled WGS sequence"/>
</dbReference>
<dbReference type="GO" id="GO:0005886">
    <property type="term" value="C:plasma membrane"/>
    <property type="evidence" value="ECO:0007669"/>
    <property type="project" value="TreeGrafter"/>
</dbReference>
<keyword evidence="7" id="KW-0812">Transmembrane</keyword>
<keyword evidence="7" id="KW-0472">Membrane</keyword>
<dbReference type="OrthoDB" id="619536at2759"/>
<accession>A0A834WQA0</accession>
<dbReference type="InterPro" id="IPR004255">
    <property type="entry name" value="O-acyltransferase_WSD1_N"/>
</dbReference>
<dbReference type="InterPro" id="IPR023213">
    <property type="entry name" value="CAT-like_dom_sf"/>
</dbReference>
<organism evidence="9 10">
    <name type="scientific">Senna tora</name>
    <dbReference type="NCBI Taxonomy" id="362788"/>
    <lineage>
        <taxon>Eukaryota</taxon>
        <taxon>Viridiplantae</taxon>
        <taxon>Streptophyta</taxon>
        <taxon>Embryophyta</taxon>
        <taxon>Tracheophyta</taxon>
        <taxon>Spermatophyta</taxon>
        <taxon>Magnoliopsida</taxon>
        <taxon>eudicotyledons</taxon>
        <taxon>Gunneridae</taxon>
        <taxon>Pentapetalae</taxon>
        <taxon>rosids</taxon>
        <taxon>fabids</taxon>
        <taxon>Fabales</taxon>
        <taxon>Fabaceae</taxon>
        <taxon>Caesalpinioideae</taxon>
        <taxon>Cassia clade</taxon>
        <taxon>Senna</taxon>
    </lineage>
</organism>
<dbReference type="EC" id="2.3.1.20" evidence="3"/>
<proteinExistence type="predicted"/>
<dbReference type="InterPro" id="IPR045034">
    <property type="entry name" value="O-acyltransferase_WSD1-like"/>
</dbReference>
<evidence type="ECO:0000256" key="6">
    <source>
        <dbReference type="ARBA" id="ARBA00048109"/>
    </source>
</evidence>
<dbReference type="GO" id="GO:0004144">
    <property type="term" value="F:diacylglycerol O-acyltransferase activity"/>
    <property type="evidence" value="ECO:0007669"/>
    <property type="project" value="UniProtKB-EC"/>
</dbReference>
<keyword evidence="7" id="KW-1133">Transmembrane helix</keyword>
<feature type="transmembrane region" description="Helical" evidence="7">
    <location>
        <begin position="324"/>
        <end position="341"/>
    </location>
</feature>
<comment type="caution">
    <text evidence="9">The sequence shown here is derived from an EMBL/GenBank/DDBJ whole genome shotgun (WGS) entry which is preliminary data.</text>
</comment>
<dbReference type="UniPathway" id="UPA00282"/>
<name>A0A834WQA0_9FABA</name>
<evidence type="ECO:0000256" key="3">
    <source>
        <dbReference type="ARBA" id="ARBA00013244"/>
    </source>
</evidence>
<evidence type="ECO:0000256" key="2">
    <source>
        <dbReference type="ARBA" id="ARBA00005189"/>
    </source>
</evidence>
<comment type="pathway">
    <text evidence="2">Lipid metabolism.</text>
</comment>
<sequence>MGSNERERERVVCEALSPAARLFHAPTFNCYVIAVIGTKTRIHPQSIKQGLSDTLLKHPRFTSNMVKKRGKCRWNPTTVKIDEHVIVADIDDEGNIEKADRFIEDYISNLTRTPLPTSKPLWEIHLLNLKTSEAEAVCVMRIHHSLGDGASLMSLLLAATRKTSDPHALPTLPRLNKANIITSSSDRNGRSGFIVWWFLLGVWGVMRLLWNTLVDLVMFVATVLFVRDSDTPLKGGRGVELSTKRFVFRNVSMDDVKLVKNAMKMTINDVLLGVTQAGLTRYLNRTKGVDGDGKERPKNKVKNIRLRATILVNLRPTAGIQVDGTSTFVLFMLNLMLFIICSRK</sequence>
<dbReference type="SUPFAM" id="SSF52777">
    <property type="entry name" value="CoA-dependent acyltransferases"/>
    <property type="match status" value="1"/>
</dbReference>
<evidence type="ECO:0000256" key="4">
    <source>
        <dbReference type="ARBA" id="ARBA00022679"/>
    </source>
</evidence>
<dbReference type="Pfam" id="PF03007">
    <property type="entry name" value="WS_DGAT_cat"/>
    <property type="match status" value="1"/>
</dbReference>
<dbReference type="AlphaFoldDB" id="A0A834WQA0"/>
<feature type="domain" description="O-acyltransferase WSD1-like N-terminal" evidence="8">
    <location>
        <begin position="72"/>
        <end position="270"/>
    </location>
</feature>
<evidence type="ECO:0000259" key="8">
    <source>
        <dbReference type="Pfam" id="PF03007"/>
    </source>
</evidence>
<reference evidence="9" key="1">
    <citation type="submission" date="2020-09" db="EMBL/GenBank/DDBJ databases">
        <title>Genome-Enabled Discovery of Anthraquinone Biosynthesis in Senna tora.</title>
        <authorList>
            <person name="Kang S.-H."/>
            <person name="Pandey R.P."/>
            <person name="Lee C.-M."/>
            <person name="Sim J.-S."/>
            <person name="Jeong J.-T."/>
            <person name="Choi B.-S."/>
            <person name="Jung M."/>
            <person name="Ginzburg D."/>
            <person name="Zhao K."/>
            <person name="Won S.Y."/>
            <person name="Oh T.-J."/>
            <person name="Yu Y."/>
            <person name="Kim N.-H."/>
            <person name="Lee O.R."/>
            <person name="Lee T.-H."/>
            <person name="Bashyal P."/>
            <person name="Kim T.-S."/>
            <person name="Lee W.-H."/>
            <person name="Kawkins C."/>
            <person name="Kim C.-K."/>
            <person name="Kim J.S."/>
            <person name="Ahn B.O."/>
            <person name="Rhee S.Y."/>
            <person name="Sohng J.K."/>
        </authorList>
    </citation>
    <scope>NUCLEOTIDE SEQUENCE</scope>
    <source>
        <tissue evidence="9">Leaf</tissue>
    </source>
</reference>
<protein>
    <recommendedName>
        <fullName evidence="3">diacylglycerol O-acyltransferase</fullName>
        <ecNumber evidence="3">2.3.1.20</ecNumber>
    </recommendedName>
</protein>